<name>A0A9P5HQ73_9HYPO</name>
<dbReference type="PANTHER" id="PTHR43761:SF1">
    <property type="entry name" value="D-ISOMER SPECIFIC 2-HYDROXYACID DEHYDROGENASE CATALYTIC DOMAIN-CONTAINING PROTEIN-RELATED"/>
    <property type="match status" value="1"/>
</dbReference>
<protein>
    <recommendedName>
        <fullName evidence="9">Glycerate dehydrogenase</fullName>
    </recommendedName>
</protein>
<dbReference type="OrthoDB" id="298012at2759"/>
<evidence type="ECO:0000256" key="4">
    <source>
        <dbReference type="RuleBase" id="RU003719"/>
    </source>
</evidence>
<evidence type="ECO:0008006" key="9">
    <source>
        <dbReference type="Google" id="ProtNLM"/>
    </source>
</evidence>
<organism evidence="7 8">
    <name type="scientific">Cylindrodendrum hubeiense</name>
    <dbReference type="NCBI Taxonomy" id="595255"/>
    <lineage>
        <taxon>Eukaryota</taxon>
        <taxon>Fungi</taxon>
        <taxon>Dikarya</taxon>
        <taxon>Ascomycota</taxon>
        <taxon>Pezizomycotina</taxon>
        <taxon>Sordariomycetes</taxon>
        <taxon>Hypocreomycetidae</taxon>
        <taxon>Hypocreales</taxon>
        <taxon>Nectriaceae</taxon>
        <taxon>Cylindrodendrum</taxon>
    </lineage>
</organism>
<dbReference type="Pfam" id="PF00389">
    <property type="entry name" value="2-Hacid_dh"/>
    <property type="match status" value="1"/>
</dbReference>
<evidence type="ECO:0000259" key="6">
    <source>
        <dbReference type="Pfam" id="PF02826"/>
    </source>
</evidence>
<dbReference type="SUPFAM" id="SSF52283">
    <property type="entry name" value="Formate/glycerate dehydrogenase catalytic domain-like"/>
    <property type="match status" value="1"/>
</dbReference>
<feature type="domain" description="D-isomer specific 2-hydroxyacid dehydrogenase catalytic" evidence="5">
    <location>
        <begin position="81"/>
        <end position="383"/>
    </location>
</feature>
<dbReference type="GO" id="GO:0016616">
    <property type="term" value="F:oxidoreductase activity, acting on the CH-OH group of donors, NAD or NADP as acceptor"/>
    <property type="evidence" value="ECO:0007669"/>
    <property type="project" value="InterPro"/>
</dbReference>
<evidence type="ECO:0000256" key="2">
    <source>
        <dbReference type="ARBA" id="ARBA00023002"/>
    </source>
</evidence>
<reference evidence="7" key="1">
    <citation type="submission" date="2020-03" db="EMBL/GenBank/DDBJ databases">
        <title>Draft Genome Sequence of Cylindrodendrum hubeiense.</title>
        <authorList>
            <person name="Buettner E."/>
            <person name="Kellner H."/>
        </authorList>
    </citation>
    <scope>NUCLEOTIDE SEQUENCE</scope>
    <source>
        <strain evidence="7">IHI 201604</strain>
    </source>
</reference>
<dbReference type="PANTHER" id="PTHR43761">
    <property type="entry name" value="D-ISOMER SPECIFIC 2-HYDROXYACID DEHYDROGENASE FAMILY PROTEIN (AFU_ORTHOLOGUE AFUA_1G13630)"/>
    <property type="match status" value="1"/>
</dbReference>
<evidence type="ECO:0000313" key="8">
    <source>
        <dbReference type="Proteomes" id="UP000722485"/>
    </source>
</evidence>
<evidence type="ECO:0000256" key="3">
    <source>
        <dbReference type="ARBA" id="ARBA00023027"/>
    </source>
</evidence>
<comment type="caution">
    <text evidence="7">The sequence shown here is derived from an EMBL/GenBank/DDBJ whole genome shotgun (WGS) entry which is preliminary data.</text>
</comment>
<dbReference type="SUPFAM" id="SSF51735">
    <property type="entry name" value="NAD(P)-binding Rossmann-fold domains"/>
    <property type="match status" value="1"/>
</dbReference>
<keyword evidence="8" id="KW-1185">Reference proteome</keyword>
<dbReference type="Pfam" id="PF02826">
    <property type="entry name" value="2-Hacid_dh_C"/>
    <property type="match status" value="1"/>
</dbReference>
<keyword evidence="3" id="KW-0520">NAD</keyword>
<dbReference type="InterPro" id="IPR036291">
    <property type="entry name" value="NAD(P)-bd_dom_sf"/>
</dbReference>
<keyword evidence="2 4" id="KW-0560">Oxidoreductase</keyword>
<dbReference type="InterPro" id="IPR006140">
    <property type="entry name" value="D-isomer_DH_NAD-bd"/>
</dbReference>
<dbReference type="InterPro" id="IPR006139">
    <property type="entry name" value="D-isomer_2_OHA_DH_cat_dom"/>
</dbReference>
<feature type="domain" description="D-isomer specific 2-hydroxyacid dehydrogenase NAD-binding" evidence="6">
    <location>
        <begin position="167"/>
        <end position="353"/>
    </location>
</feature>
<dbReference type="AlphaFoldDB" id="A0A9P5HQ73"/>
<evidence type="ECO:0000259" key="5">
    <source>
        <dbReference type="Pfam" id="PF00389"/>
    </source>
</evidence>
<gene>
    <name evidence="7" type="ORF">G7Z17_g1403</name>
</gene>
<dbReference type="InterPro" id="IPR050418">
    <property type="entry name" value="D-iso_2-hydroxyacid_DH_PdxB"/>
</dbReference>
<accession>A0A9P5HQ73</accession>
<dbReference type="EMBL" id="JAANBB010000012">
    <property type="protein sequence ID" value="KAF7556435.1"/>
    <property type="molecule type" value="Genomic_DNA"/>
</dbReference>
<dbReference type="Proteomes" id="UP000722485">
    <property type="component" value="Unassembled WGS sequence"/>
</dbReference>
<comment type="similarity">
    <text evidence="1 4">Belongs to the D-isomer specific 2-hydroxyacid dehydrogenase family.</text>
</comment>
<dbReference type="Gene3D" id="3.40.50.720">
    <property type="entry name" value="NAD(P)-binding Rossmann-like Domain"/>
    <property type="match status" value="2"/>
</dbReference>
<dbReference type="GO" id="GO:0051287">
    <property type="term" value="F:NAD binding"/>
    <property type="evidence" value="ECO:0007669"/>
    <property type="project" value="InterPro"/>
</dbReference>
<proteinExistence type="inferred from homology"/>
<evidence type="ECO:0000256" key="1">
    <source>
        <dbReference type="ARBA" id="ARBA00005854"/>
    </source>
</evidence>
<evidence type="ECO:0000313" key="7">
    <source>
        <dbReference type="EMBL" id="KAF7556435.1"/>
    </source>
</evidence>
<sequence length="384" mass="41900">MWLSGGRGEFGAMWGPLGGIFNPVSGEICPHKGGRWPPWPPQSGQHVVVKARVLDRWIIKEVAVENFFLPTPVFDLPAPHTVEYREYQSTRPDQLAERIAEAEIVIINRIPLGEDVLDEAVTPNLRMICVVASGTDSVDKENCRRRNIVVTSSPQCNTLTVAEHAIGLYFSVRRRITYSHQLTQASEWPNLGLRVNEILNTPNGKPPRTCKDEVVGILGYGALGKQIALIAKALGMKVILSGHKGNPPSDGRVHFDEVIRTASVLIVSVPKTPATIDLISTPEFLQMQPESVLINVSRGGTVDEAALVKALKDGQIAGAATDVYVQEPVTKEVSPLIGPEVKDLNLVTTPHIAWCSEETYVNLLNTLESNVLAWISGKPINVVA</sequence>